<evidence type="ECO:0000313" key="7">
    <source>
        <dbReference type="Proteomes" id="UP000215590"/>
    </source>
</evidence>
<dbReference type="SUPFAM" id="SSF46785">
    <property type="entry name" value="Winged helix' DNA-binding domain"/>
    <property type="match status" value="1"/>
</dbReference>
<dbReference type="InterPro" id="IPR037171">
    <property type="entry name" value="NagB/RpiA_transferase-like"/>
</dbReference>
<dbReference type="PROSITE" id="PS51000">
    <property type="entry name" value="HTH_DEOR_2"/>
    <property type="match status" value="1"/>
</dbReference>
<dbReference type="RefSeq" id="WP_094507780.1">
    <property type="nucleotide sequence ID" value="NZ_JBHEEK010000011.1"/>
</dbReference>
<dbReference type="PANTHER" id="PTHR30363:SF4">
    <property type="entry name" value="GLYCEROL-3-PHOSPHATE REGULON REPRESSOR"/>
    <property type="match status" value="1"/>
</dbReference>
<reference evidence="6 7" key="1">
    <citation type="submission" date="2017-07" db="EMBL/GenBank/DDBJ databases">
        <title>Phylogenetic study on the rhizospheric bacterium Ochrobactrum sp. A44.</title>
        <authorList>
            <person name="Krzyzanowska D.M."/>
            <person name="Ossowicki A."/>
            <person name="Rajewska M."/>
            <person name="Maciag T."/>
            <person name="Kaczynski Z."/>
            <person name="Czerwicka M."/>
            <person name="Jafra S."/>
        </authorList>
    </citation>
    <scope>NUCLEOTIDE SEQUENCE [LARGE SCALE GENOMIC DNA]</scope>
    <source>
        <strain evidence="6 7">DSM 7216</strain>
    </source>
</reference>
<name>A0A256FJJ3_9HYPH</name>
<evidence type="ECO:0000259" key="5">
    <source>
        <dbReference type="PROSITE" id="PS51000"/>
    </source>
</evidence>
<keyword evidence="4" id="KW-0804">Transcription</keyword>
<dbReference type="InterPro" id="IPR050313">
    <property type="entry name" value="Carb_Metab_HTH_regulators"/>
</dbReference>
<keyword evidence="7" id="KW-1185">Reference proteome</keyword>
<dbReference type="GO" id="GO:0003700">
    <property type="term" value="F:DNA-binding transcription factor activity"/>
    <property type="evidence" value="ECO:0007669"/>
    <property type="project" value="InterPro"/>
</dbReference>
<dbReference type="SUPFAM" id="SSF100950">
    <property type="entry name" value="NagB/RpiA/CoA transferase-like"/>
    <property type="match status" value="1"/>
</dbReference>
<evidence type="ECO:0000313" key="6">
    <source>
        <dbReference type="EMBL" id="OYR15025.1"/>
    </source>
</evidence>
<sequence length="261" mass="29222">MWQDERHKKIRDYLTAFGRVSIDQITEEIGVSRETIRRDLMELEQAGKLKRVRGGAVPLAKEDTDFHVRVNQRLLEKQAIAMEALNLLSNDMTVFIDAGTTTTVMAEVLSNHHGLSGLNILTNSIDVARLLSGKESDSYHRYKVHLLSGDVRQDPLETWGASTINDIYRYRADVALLAPWGIDPERGAMNHFIHGAEIARAMVRNSAKTIILADHSKISAPARSVFCTIDEISHLIVDREARDVPDFPALNRSISSVIVSK</sequence>
<evidence type="ECO:0000256" key="2">
    <source>
        <dbReference type="ARBA" id="ARBA00023015"/>
    </source>
</evidence>
<keyword evidence="3" id="KW-0238">DNA-binding</keyword>
<dbReference type="PRINTS" id="PR00037">
    <property type="entry name" value="HTHLACR"/>
</dbReference>
<evidence type="ECO:0000256" key="4">
    <source>
        <dbReference type="ARBA" id="ARBA00023163"/>
    </source>
</evidence>
<dbReference type="AlphaFoldDB" id="A0A256FJJ3"/>
<dbReference type="SMART" id="SM00420">
    <property type="entry name" value="HTH_DEOR"/>
    <property type="match status" value="1"/>
</dbReference>
<dbReference type="PROSITE" id="PS00894">
    <property type="entry name" value="HTH_DEOR_1"/>
    <property type="match status" value="1"/>
</dbReference>
<dbReference type="InterPro" id="IPR036388">
    <property type="entry name" value="WH-like_DNA-bd_sf"/>
</dbReference>
<dbReference type="OrthoDB" id="31600at2"/>
<dbReference type="Pfam" id="PF08220">
    <property type="entry name" value="HTH_DeoR"/>
    <property type="match status" value="1"/>
</dbReference>
<feature type="domain" description="HTH deoR-type" evidence="5">
    <location>
        <begin position="3"/>
        <end position="58"/>
    </location>
</feature>
<dbReference type="InterPro" id="IPR001034">
    <property type="entry name" value="DeoR_HTH"/>
</dbReference>
<dbReference type="InterPro" id="IPR036390">
    <property type="entry name" value="WH_DNA-bd_sf"/>
</dbReference>
<accession>A0A256FJJ3</accession>
<keyword evidence="2" id="KW-0805">Transcription regulation</keyword>
<dbReference type="Gene3D" id="1.10.10.10">
    <property type="entry name" value="Winged helix-like DNA-binding domain superfamily/Winged helix DNA-binding domain"/>
    <property type="match status" value="1"/>
</dbReference>
<dbReference type="Proteomes" id="UP000215590">
    <property type="component" value="Unassembled WGS sequence"/>
</dbReference>
<dbReference type="InterPro" id="IPR018356">
    <property type="entry name" value="Tscrpt_reg_HTH_DeoR_CS"/>
</dbReference>
<dbReference type="SMART" id="SM01134">
    <property type="entry name" value="DeoRC"/>
    <property type="match status" value="1"/>
</dbReference>
<evidence type="ECO:0000256" key="1">
    <source>
        <dbReference type="ARBA" id="ARBA00022491"/>
    </source>
</evidence>
<protein>
    <submittedName>
        <fullName evidence="6">HTH domain protein</fullName>
    </submittedName>
</protein>
<keyword evidence="1" id="KW-0678">Repressor</keyword>
<dbReference type="EMBL" id="NNRJ01000051">
    <property type="protein sequence ID" value="OYR15025.1"/>
    <property type="molecule type" value="Genomic_DNA"/>
</dbReference>
<dbReference type="InterPro" id="IPR014036">
    <property type="entry name" value="DeoR-like_C"/>
</dbReference>
<evidence type="ECO:0000256" key="3">
    <source>
        <dbReference type="ARBA" id="ARBA00023125"/>
    </source>
</evidence>
<dbReference type="GO" id="GO:0003677">
    <property type="term" value="F:DNA binding"/>
    <property type="evidence" value="ECO:0007669"/>
    <property type="project" value="UniProtKB-KW"/>
</dbReference>
<comment type="caution">
    <text evidence="6">The sequence shown here is derived from an EMBL/GenBank/DDBJ whole genome shotgun (WGS) entry which is preliminary data.</text>
</comment>
<dbReference type="Gene3D" id="3.40.50.1360">
    <property type="match status" value="1"/>
</dbReference>
<dbReference type="PANTHER" id="PTHR30363">
    <property type="entry name" value="HTH-TYPE TRANSCRIPTIONAL REGULATOR SRLR-RELATED"/>
    <property type="match status" value="1"/>
</dbReference>
<proteinExistence type="predicted"/>
<dbReference type="Pfam" id="PF00455">
    <property type="entry name" value="DeoRC"/>
    <property type="match status" value="1"/>
</dbReference>
<gene>
    <name evidence="6" type="ORF">CEV31_2876</name>
</gene>
<organism evidence="6 7">
    <name type="scientific">Brucella thiophenivorans</name>
    <dbReference type="NCBI Taxonomy" id="571255"/>
    <lineage>
        <taxon>Bacteria</taxon>
        <taxon>Pseudomonadati</taxon>
        <taxon>Pseudomonadota</taxon>
        <taxon>Alphaproteobacteria</taxon>
        <taxon>Hyphomicrobiales</taxon>
        <taxon>Brucellaceae</taxon>
        <taxon>Brucella/Ochrobactrum group</taxon>
        <taxon>Brucella</taxon>
    </lineage>
</organism>